<organism evidence="1 2">
    <name type="scientific">Pisolithus tinctorius Marx 270</name>
    <dbReference type="NCBI Taxonomy" id="870435"/>
    <lineage>
        <taxon>Eukaryota</taxon>
        <taxon>Fungi</taxon>
        <taxon>Dikarya</taxon>
        <taxon>Basidiomycota</taxon>
        <taxon>Agaricomycotina</taxon>
        <taxon>Agaricomycetes</taxon>
        <taxon>Agaricomycetidae</taxon>
        <taxon>Boletales</taxon>
        <taxon>Sclerodermatineae</taxon>
        <taxon>Pisolithaceae</taxon>
        <taxon>Pisolithus</taxon>
    </lineage>
</organism>
<evidence type="ECO:0000313" key="1">
    <source>
        <dbReference type="EMBL" id="KIO11052.1"/>
    </source>
</evidence>
<evidence type="ECO:0000313" key="2">
    <source>
        <dbReference type="Proteomes" id="UP000054217"/>
    </source>
</evidence>
<dbReference type="EMBL" id="KN831950">
    <property type="protein sequence ID" value="KIO11052.1"/>
    <property type="molecule type" value="Genomic_DNA"/>
</dbReference>
<keyword evidence="2" id="KW-1185">Reference proteome</keyword>
<dbReference type="OrthoDB" id="2343366at2759"/>
<dbReference type="Proteomes" id="UP000054217">
    <property type="component" value="Unassembled WGS sequence"/>
</dbReference>
<proteinExistence type="predicted"/>
<name>A0A0C3KN79_PISTI</name>
<dbReference type="InParanoid" id="A0A0C3KN79"/>
<protein>
    <submittedName>
        <fullName evidence="1">Uncharacterized protein</fullName>
    </submittedName>
</protein>
<reference evidence="1 2" key="1">
    <citation type="submission" date="2014-04" db="EMBL/GenBank/DDBJ databases">
        <authorList>
            <consortium name="DOE Joint Genome Institute"/>
            <person name="Kuo A."/>
            <person name="Kohler A."/>
            <person name="Costa M.D."/>
            <person name="Nagy L.G."/>
            <person name="Floudas D."/>
            <person name="Copeland A."/>
            <person name="Barry K.W."/>
            <person name="Cichocki N."/>
            <person name="Veneault-Fourrey C."/>
            <person name="LaButti K."/>
            <person name="Lindquist E.A."/>
            <person name="Lipzen A."/>
            <person name="Lundell T."/>
            <person name="Morin E."/>
            <person name="Murat C."/>
            <person name="Sun H."/>
            <person name="Tunlid A."/>
            <person name="Henrissat B."/>
            <person name="Grigoriev I.V."/>
            <person name="Hibbett D.S."/>
            <person name="Martin F."/>
            <person name="Nordberg H.P."/>
            <person name="Cantor M.N."/>
            <person name="Hua S.X."/>
        </authorList>
    </citation>
    <scope>NUCLEOTIDE SEQUENCE [LARGE SCALE GENOMIC DNA]</scope>
    <source>
        <strain evidence="1 2">Marx 270</strain>
    </source>
</reference>
<dbReference type="AlphaFoldDB" id="A0A0C3KN79"/>
<dbReference type="STRING" id="870435.A0A0C3KN79"/>
<accession>A0A0C3KN79</accession>
<gene>
    <name evidence="1" type="ORF">M404DRAFT_830790</name>
</gene>
<sequence>MTRTRWTVDGPDDAAVLEIEGRRFSTNNEGVPTMCNLVCRTMGGHAHIDYCRSDEEAACMGNDEVQHIMKRLRPNPDRPKDYVTHNLLWKRTGFKDPYSKEEQAVFAKCDAICSGPEHAGDAGSLAQPSYCTLPMFHTPADTNAGAPAVGYMSNDGHHFACRNPVVTQ</sequence>
<dbReference type="HOGENOM" id="CLU_135163_0_0_1"/>
<reference evidence="2" key="2">
    <citation type="submission" date="2015-01" db="EMBL/GenBank/DDBJ databases">
        <title>Evolutionary Origins and Diversification of the Mycorrhizal Mutualists.</title>
        <authorList>
            <consortium name="DOE Joint Genome Institute"/>
            <consortium name="Mycorrhizal Genomics Consortium"/>
            <person name="Kohler A."/>
            <person name="Kuo A."/>
            <person name="Nagy L.G."/>
            <person name="Floudas D."/>
            <person name="Copeland A."/>
            <person name="Barry K.W."/>
            <person name="Cichocki N."/>
            <person name="Veneault-Fourrey C."/>
            <person name="LaButti K."/>
            <person name="Lindquist E.A."/>
            <person name="Lipzen A."/>
            <person name="Lundell T."/>
            <person name="Morin E."/>
            <person name="Murat C."/>
            <person name="Riley R."/>
            <person name="Ohm R."/>
            <person name="Sun H."/>
            <person name="Tunlid A."/>
            <person name="Henrissat B."/>
            <person name="Grigoriev I.V."/>
            <person name="Hibbett D.S."/>
            <person name="Martin F."/>
        </authorList>
    </citation>
    <scope>NUCLEOTIDE SEQUENCE [LARGE SCALE GENOMIC DNA]</scope>
    <source>
        <strain evidence="2">Marx 270</strain>
    </source>
</reference>